<reference evidence="1" key="1">
    <citation type="submission" date="2018-05" db="EMBL/GenBank/DDBJ databases">
        <authorList>
            <person name="Lanie J.A."/>
            <person name="Ng W.-L."/>
            <person name="Kazmierczak K.M."/>
            <person name="Andrzejewski T.M."/>
            <person name="Davidsen T.M."/>
            <person name="Wayne K.J."/>
            <person name="Tettelin H."/>
            <person name="Glass J.I."/>
            <person name="Rusch D."/>
            <person name="Podicherti R."/>
            <person name="Tsui H.-C.T."/>
            <person name="Winkler M.E."/>
        </authorList>
    </citation>
    <scope>NUCLEOTIDE SEQUENCE</scope>
</reference>
<dbReference type="EMBL" id="UINC01155400">
    <property type="protein sequence ID" value="SVD51227.1"/>
    <property type="molecule type" value="Genomic_DNA"/>
</dbReference>
<evidence type="ECO:0000313" key="1">
    <source>
        <dbReference type="EMBL" id="SVD51227.1"/>
    </source>
</evidence>
<gene>
    <name evidence="1" type="ORF">METZ01_LOCUS404081</name>
</gene>
<dbReference type="AlphaFoldDB" id="A0A382VXK1"/>
<proteinExistence type="predicted"/>
<feature type="non-terminal residue" evidence="1">
    <location>
        <position position="255"/>
    </location>
</feature>
<name>A0A382VXK1_9ZZZZ</name>
<sequence length="255" mass="27283">MYKYLFRITSILLISGFCFNASATDCNAVETDVAVTQYEVTYKKVMMCQDYSLTTGACTGANDYVVGDYDYTCDLMKAEKGGDACTYGSLAGMPMGETYDYIWAQAYRDFTVTASATMDSGSCTGFTVRTESDNTNAATTMARGITEANGSTNPPEPQVLTLPSMNGNDTTGCSTACIAQAKGVANSSCDSTVVTVVDTANTNCSSANCEYTYTLDACTPTYAVWFGGLNSSQNYYNIIYKLTSSYTVGPTIPKL</sequence>
<organism evidence="1">
    <name type="scientific">marine metagenome</name>
    <dbReference type="NCBI Taxonomy" id="408172"/>
    <lineage>
        <taxon>unclassified sequences</taxon>
        <taxon>metagenomes</taxon>
        <taxon>ecological metagenomes</taxon>
    </lineage>
</organism>
<accession>A0A382VXK1</accession>
<protein>
    <submittedName>
        <fullName evidence="1">Uncharacterized protein</fullName>
    </submittedName>
</protein>